<dbReference type="Proteomes" id="UP001054821">
    <property type="component" value="Chromosome 5"/>
</dbReference>
<dbReference type="EMBL" id="JAJFAZ020000005">
    <property type="protein sequence ID" value="KAI5328456.1"/>
    <property type="molecule type" value="Genomic_DNA"/>
</dbReference>
<name>A0AAD4VQZ0_PRUDU</name>
<feature type="compositionally biased region" description="Polar residues" evidence="1">
    <location>
        <begin position="8"/>
        <end position="25"/>
    </location>
</feature>
<organism evidence="2 3">
    <name type="scientific">Prunus dulcis</name>
    <name type="common">Almond</name>
    <name type="synonym">Amygdalus dulcis</name>
    <dbReference type="NCBI Taxonomy" id="3755"/>
    <lineage>
        <taxon>Eukaryota</taxon>
        <taxon>Viridiplantae</taxon>
        <taxon>Streptophyta</taxon>
        <taxon>Embryophyta</taxon>
        <taxon>Tracheophyta</taxon>
        <taxon>Spermatophyta</taxon>
        <taxon>Magnoliopsida</taxon>
        <taxon>eudicotyledons</taxon>
        <taxon>Gunneridae</taxon>
        <taxon>Pentapetalae</taxon>
        <taxon>rosids</taxon>
        <taxon>fabids</taxon>
        <taxon>Rosales</taxon>
        <taxon>Rosaceae</taxon>
        <taxon>Amygdaloideae</taxon>
        <taxon>Amygdaleae</taxon>
        <taxon>Prunus</taxon>
    </lineage>
</organism>
<evidence type="ECO:0000256" key="1">
    <source>
        <dbReference type="SAM" id="MobiDB-lite"/>
    </source>
</evidence>
<feature type="region of interest" description="Disordered" evidence="1">
    <location>
        <begin position="1"/>
        <end position="27"/>
    </location>
</feature>
<evidence type="ECO:0000313" key="2">
    <source>
        <dbReference type="EMBL" id="KAI5328456.1"/>
    </source>
</evidence>
<comment type="caution">
    <text evidence="2">The sequence shown here is derived from an EMBL/GenBank/DDBJ whole genome shotgun (WGS) entry which is preliminary data.</text>
</comment>
<keyword evidence="3" id="KW-1185">Reference proteome</keyword>
<reference evidence="2 3" key="1">
    <citation type="journal article" date="2022" name="G3 (Bethesda)">
        <title>Whole-genome sequence and methylome profiling of the almond [Prunus dulcis (Mill.) D.A. Webb] cultivar 'Nonpareil'.</title>
        <authorList>
            <person name="D'Amico-Willman K.M."/>
            <person name="Ouma W.Z."/>
            <person name="Meulia T."/>
            <person name="Sideli G.M."/>
            <person name="Gradziel T.M."/>
            <person name="Fresnedo-Ramirez J."/>
        </authorList>
    </citation>
    <scope>NUCLEOTIDE SEQUENCE [LARGE SCALE GENOMIC DNA]</scope>
    <source>
        <strain evidence="2">Clone GOH B32 T37-40</strain>
    </source>
</reference>
<proteinExistence type="predicted"/>
<protein>
    <submittedName>
        <fullName evidence="2">Uncharacterized protein</fullName>
    </submittedName>
</protein>
<sequence length="152" mass="16862">MRQVASHPENSPSAGSRLAGSTPNSLDGPPKCRHCNGNHYSKKCFKEHSYPDWFADYKACMHGPKATCTTKFYHSERLQAEKENELKNFGMEDLGRKNACENLGCTEAYERIFDGVPMTGRLEDATGCQAICEKLTGCAEGDDRSHSTMCDD</sequence>
<evidence type="ECO:0000313" key="3">
    <source>
        <dbReference type="Proteomes" id="UP001054821"/>
    </source>
</evidence>
<dbReference type="AlphaFoldDB" id="A0AAD4VQZ0"/>
<gene>
    <name evidence="2" type="ORF">L3X38_027853</name>
</gene>
<accession>A0AAD4VQZ0</accession>